<evidence type="ECO:0000313" key="2">
    <source>
        <dbReference type="Proteomes" id="UP001642360"/>
    </source>
</evidence>
<protein>
    <submittedName>
        <fullName evidence="1">Uncharacterized protein</fullName>
    </submittedName>
</protein>
<organism evidence="1 2">
    <name type="scientific">Ilex paraguariensis</name>
    <name type="common">yerba mate</name>
    <dbReference type="NCBI Taxonomy" id="185542"/>
    <lineage>
        <taxon>Eukaryota</taxon>
        <taxon>Viridiplantae</taxon>
        <taxon>Streptophyta</taxon>
        <taxon>Embryophyta</taxon>
        <taxon>Tracheophyta</taxon>
        <taxon>Spermatophyta</taxon>
        <taxon>Magnoliopsida</taxon>
        <taxon>eudicotyledons</taxon>
        <taxon>Gunneridae</taxon>
        <taxon>Pentapetalae</taxon>
        <taxon>asterids</taxon>
        <taxon>campanulids</taxon>
        <taxon>Aquifoliales</taxon>
        <taxon>Aquifoliaceae</taxon>
        <taxon>Ilex</taxon>
    </lineage>
</organism>
<dbReference type="EMBL" id="CAUOFW020001530">
    <property type="protein sequence ID" value="CAK9146029.1"/>
    <property type="molecule type" value="Genomic_DNA"/>
</dbReference>
<proteinExistence type="predicted"/>
<sequence>MDMDKSFNCYGFFFSEQRRTIGEIYENSKNIKKTTARTYSYKKLFFTVFTGTYEKRGVEWCLMDQLVLWHLNIQVPSPTVIKDTRVVKSLRNCAIAKARNAVSRGRFDGRSEAGEDDNVVIRLLDDASPTVITSSINRVELESSNSLRD</sequence>
<name>A0ABC8RM52_9AQUA</name>
<accession>A0ABC8RM52</accession>
<dbReference type="AlphaFoldDB" id="A0ABC8RM52"/>
<dbReference type="Proteomes" id="UP001642360">
    <property type="component" value="Unassembled WGS sequence"/>
</dbReference>
<comment type="caution">
    <text evidence="1">The sequence shown here is derived from an EMBL/GenBank/DDBJ whole genome shotgun (WGS) entry which is preliminary data.</text>
</comment>
<keyword evidence="2" id="KW-1185">Reference proteome</keyword>
<evidence type="ECO:0000313" key="1">
    <source>
        <dbReference type="EMBL" id="CAK9146029.1"/>
    </source>
</evidence>
<gene>
    <name evidence="1" type="ORF">ILEXP_LOCUS13862</name>
</gene>
<reference evidence="1 2" key="1">
    <citation type="submission" date="2024-02" db="EMBL/GenBank/DDBJ databases">
        <authorList>
            <person name="Vignale AGUSTIN F."/>
            <person name="Sosa J E."/>
            <person name="Modenutti C."/>
        </authorList>
    </citation>
    <scope>NUCLEOTIDE SEQUENCE [LARGE SCALE GENOMIC DNA]</scope>
</reference>